<dbReference type="EMBL" id="BJXR01000009">
    <property type="protein sequence ID" value="GEN05511.1"/>
    <property type="molecule type" value="Genomic_DNA"/>
</dbReference>
<keyword evidence="3" id="KW-1185">Reference proteome</keyword>
<dbReference type="Proteomes" id="UP000183760">
    <property type="component" value="Unassembled WGS sequence"/>
</dbReference>
<evidence type="ECO:0000313" key="3">
    <source>
        <dbReference type="Proteomes" id="UP000183760"/>
    </source>
</evidence>
<evidence type="ECO:0000313" key="2">
    <source>
        <dbReference type="EMBL" id="SET04663.1"/>
    </source>
</evidence>
<dbReference type="RefSeq" id="WP_074949296.1">
    <property type="nucleotide sequence ID" value="NZ_BJXR01000009.1"/>
</dbReference>
<dbReference type="Proteomes" id="UP000321514">
    <property type="component" value="Unassembled WGS sequence"/>
</dbReference>
<evidence type="ECO:0000313" key="4">
    <source>
        <dbReference type="Proteomes" id="UP000321514"/>
    </source>
</evidence>
<evidence type="ECO:0000313" key="1">
    <source>
        <dbReference type="EMBL" id="GEN05511.1"/>
    </source>
</evidence>
<comment type="caution">
    <text evidence="1">The sequence shown here is derived from an EMBL/GenBank/DDBJ whole genome shotgun (WGS) entry which is preliminary data.</text>
</comment>
<dbReference type="PROSITE" id="PS51257">
    <property type="entry name" value="PROKAR_LIPOPROTEIN"/>
    <property type="match status" value="1"/>
</dbReference>
<name>A0A511SUB7_MYXFU</name>
<gene>
    <name evidence="1" type="ORF">MFU01_05480</name>
    <name evidence="2" type="ORF">SAMN05443572_101942</name>
</gene>
<sequence length="71" mass="7940">MTWPTIRVCALSCALLGCPEVHRRDGLVDRAAHRDSLENIPTQCTSKERELYCSGKTPDDPECIQHCGEPE</sequence>
<evidence type="ECO:0008006" key="5">
    <source>
        <dbReference type="Google" id="ProtNLM"/>
    </source>
</evidence>
<protein>
    <recommendedName>
        <fullName evidence="5">Lipoprotein</fullName>
    </recommendedName>
</protein>
<organism evidence="1 4">
    <name type="scientific">Myxococcus fulvus</name>
    <dbReference type="NCBI Taxonomy" id="33"/>
    <lineage>
        <taxon>Bacteria</taxon>
        <taxon>Pseudomonadati</taxon>
        <taxon>Myxococcota</taxon>
        <taxon>Myxococcia</taxon>
        <taxon>Myxococcales</taxon>
        <taxon>Cystobacterineae</taxon>
        <taxon>Myxococcaceae</taxon>
        <taxon>Myxococcus</taxon>
    </lineage>
</organism>
<dbReference type="OrthoDB" id="5519119at2"/>
<proteinExistence type="predicted"/>
<dbReference type="EMBL" id="FOIB01000001">
    <property type="protein sequence ID" value="SET04663.1"/>
    <property type="molecule type" value="Genomic_DNA"/>
</dbReference>
<reference evidence="2 3" key="1">
    <citation type="submission" date="2016-10" db="EMBL/GenBank/DDBJ databases">
        <authorList>
            <person name="Varghese N."/>
            <person name="Submissions S."/>
        </authorList>
    </citation>
    <scope>NUCLEOTIDE SEQUENCE [LARGE SCALE GENOMIC DNA]</scope>
    <source>
        <strain evidence="2 3">DSM 16525</strain>
    </source>
</reference>
<accession>A0A511SUB7</accession>
<dbReference type="AlphaFoldDB" id="A0A511SUB7"/>
<reference evidence="1 4" key="2">
    <citation type="submission" date="2019-07" db="EMBL/GenBank/DDBJ databases">
        <title>Whole genome shotgun sequence of Myxococcus fulvus NBRC 100333.</title>
        <authorList>
            <person name="Hosoyama A."/>
            <person name="Uohara A."/>
            <person name="Ohji S."/>
            <person name="Ichikawa N."/>
        </authorList>
    </citation>
    <scope>NUCLEOTIDE SEQUENCE [LARGE SCALE GENOMIC DNA]</scope>
    <source>
        <strain evidence="1 4">NBRC 100333</strain>
    </source>
</reference>